<gene>
    <name evidence="2" type="ORF">H8R02_07110</name>
</gene>
<dbReference type="Proteomes" id="UP000596827">
    <property type="component" value="Unassembled WGS sequence"/>
</dbReference>
<name>A0A923S1E9_9BURK</name>
<dbReference type="AlphaFoldDB" id="A0A923S1E9"/>
<dbReference type="Pfam" id="PF11329">
    <property type="entry name" value="DUF3131"/>
    <property type="match status" value="1"/>
</dbReference>
<feature type="domain" description="DUF3131" evidence="1">
    <location>
        <begin position="57"/>
        <end position="423"/>
    </location>
</feature>
<evidence type="ECO:0000313" key="3">
    <source>
        <dbReference type="Proteomes" id="UP000596827"/>
    </source>
</evidence>
<sequence>MLSRRTLLASAVASAVSGCGVVLPRGTGATSDTLSPLDADAAISFRRAGSSISRELQWARTAWRYVENNTDEKTGLVNGVDRSVVFTAWNLADAIAATVAARELRIIEAREFDLRMSRLLGFAATMELSGGVLPNKAYNAFTGKMVNFGNQPEDIGWSAVDTGRLMLWLKIVAQRHPQFAEYADKVVLRFAFCDVIDDCGRLFGSSRSGGQTQKYAEGRLGYEQLAGAGFAAWGFDAARSTSLPATEVFNIYGMPVRHDARDPRTTGAQAPLLTMPFVLMGVELGWQQPGGAALKPLAETLFKVQEERWRREKVLTARSDYQTPDQPYVVLDSVYASGYPFNTIASDGRHFERLALVNTRAAFGMWALWGGEYGDRLIDGVKFLYDPDRGWYEGRFETGAPHPFLTLSTNAAILEALLFKATGAPLWKPVQADGPFRVQSSDPYAKLNKCWPKERVSCRA</sequence>
<protein>
    <submittedName>
        <fullName evidence="2">DUF3131 domain-containing protein</fullName>
    </submittedName>
</protein>
<accession>A0A923S1E9</accession>
<dbReference type="RefSeq" id="WP_187080688.1">
    <property type="nucleotide sequence ID" value="NZ_JACORU010000002.1"/>
</dbReference>
<dbReference type="InterPro" id="IPR021478">
    <property type="entry name" value="DUF3131"/>
</dbReference>
<keyword evidence="3" id="KW-1185">Reference proteome</keyword>
<dbReference type="PROSITE" id="PS51257">
    <property type="entry name" value="PROKAR_LIPOPROTEIN"/>
    <property type="match status" value="1"/>
</dbReference>
<evidence type="ECO:0000259" key="1">
    <source>
        <dbReference type="Pfam" id="PF11329"/>
    </source>
</evidence>
<evidence type="ECO:0000313" key="2">
    <source>
        <dbReference type="EMBL" id="MBC5764211.1"/>
    </source>
</evidence>
<comment type="caution">
    <text evidence="2">The sequence shown here is derived from an EMBL/GenBank/DDBJ whole genome shotgun (WGS) entry which is preliminary data.</text>
</comment>
<dbReference type="Gene3D" id="1.50.10.140">
    <property type="match status" value="1"/>
</dbReference>
<proteinExistence type="predicted"/>
<dbReference type="EMBL" id="JACORU010000002">
    <property type="protein sequence ID" value="MBC5764211.1"/>
    <property type="molecule type" value="Genomic_DNA"/>
</dbReference>
<reference evidence="2" key="1">
    <citation type="submission" date="2020-08" db="EMBL/GenBank/DDBJ databases">
        <title>Ramlibacter sp. GTP1 16S ribosomal RNA gene genome sequencing and assembly.</title>
        <authorList>
            <person name="Kang M."/>
        </authorList>
    </citation>
    <scope>NUCLEOTIDE SEQUENCE</scope>
    <source>
        <strain evidence="2">GTP1</strain>
    </source>
</reference>
<organism evidence="2 3">
    <name type="scientific">Ramlibacter albus</name>
    <dbReference type="NCBI Taxonomy" id="2079448"/>
    <lineage>
        <taxon>Bacteria</taxon>
        <taxon>Pseudomonadati</taxon>
        <taxon>Pseudomonadota</taxon>
        <taxon>Betaproteobacteria</taxon>
        <taxon>Burkholderiales</taxon>
        <taxon>Comamonadaceae</taxon>
        <taxon>Ramlibacter</taxon>
    </lineage>
</organism>